<dbReference type="GO" id="GO:0042273">
    <property type="term" value="P:ribosomal large subunit biogenesis"/>
    <property type="evidence" value="ECO:0007669"/>
    <property type="project" value="TreeGrafter"/>
</dbReference>
<organism evidence="15 16">
    <name type="scientific">Globodera rostochiensis</name>
    <name type="common">Golden nematode worm</name>
    <name type="synonym">Heterodera rostochiensis</name>
    <dbReference type="NCBI Taxonomy" id="31243"/>
    <lineage>
        <taxon>Eukaryota</taxon>
        <taxon>Metazoa</taxon>
        <taxon>Ecdysozoa</taxon>
        <taxon>Nematoda</taxon>
        <taxon>Chromadorea</taxon>
        <taxon>Rhabditida</taxon>
        <taxon>Tylenchina</taxon>
        <taxon>Tylenchomorpha</taxon>
        <taxon>Tylenchoidea</taxon>
        <taxon>Heteroderidae</taxon>
        <taxon>Heteroderinae</taxon>
        <taxon>Globodera</taxon>
    </lineage>
</organism>
<feature type="domain" description="C2H2-type" evidence="13">
    <location>
        <begin position="461"/>
        <end position="483"/>
    </location>
</feature>
<keyword evidence="15" id="KW-1185">Reference proteome</keyword>
<dbReference type="InterPro" id="IPR011990">
    <property type="entry name" value="TPR-like_helical_dom_sf"/>
</dbReference>
<dbReference type="PANTHER" id="PTHR13182:SF8">
    <property type="entry name" value="CYTOPLASMIC 60S SUBUNIT BIOGENESIS FACTOR ZNF622"/>
    <property type="match status" value="1"/>
</dbReference>
<feature type="region of interest" description="Disordered" evidence="12">
    <location>
        <begin position="412"/>
        <end position="456"/>
    </location>
</feature>
<dbReference type="Pfam" id="PF12756">
    <property type="entry name" value="zf-C2H2_2"/>
    <property type="match status" value="1"/>
</dbReference>
<dbReference type="GO" id="GO:0030687">
    <property type="term" value="C:preribosome, large subunit precursor"/>
    <property type="evidence" value="ECO:0007669"/>
    <property type="project" value="TreeGrafter"/>
</dbReference>
<dbReference type="InterPro" id="IPR003107">
    <property type="entry name" value="HAT"/>
</dbReference>
<evidence type="ECO:0000256" key="3">
    <source>
        <dbReference type="ARBA" id="ARBA00022490"/>
    </source>
</evidence>
<evidence type="ECO:0000256" key="7">
    <source>
        <dbReference type="ARBA" id="ARBA00022737"/>
    </source>
</evidence>
<dbReference type="Proteomes" id="UP000887572">
    <property type="component" value="Unplaced"/>
</dbReference>
<evidence type="ECO:0000259" key="14">
    <source>
        <dbReference type="SMART" id="SM00451"/>
    </source>
</evidence>
<evidence type="ECO:0000256" key="9">
    <source>
        <dbReference type="ARBA" id="ARBA00023187"/>
    </source>
</evidence>
<dbReference type="InterPro" id="IPR036236">
    <property type="entry name" value="Znf_C2H2_sf"/>
</dbReference>
<dbReference type="InterPro" id="IPR059164">
    <property type="entry name" value="HAT_PRP39_C"/>
</dbReference>
<dbReference type="SMART" id="SM00355">
    <property type="entry name" value="ZnF_C2H2"/>
    <property type="match status" value="3"/>
</dbReference>
<dbReference type="GO" id="GO:0008270">
    <property type="term" value="F:zinc ion binding"/>
    <property type="evidence" value="ECO:0007669"/>
    <property type="project" value="InterPro"/>
</dbReference>
<comment type="subcellular location">
    <subcellularLocation>
        <location evidence="2">Cytoplasm</location>
    </subcellularLocation>
    <subcellularLocation>
        <location evidence="1">Nucleus</location>
    </subcellularLocation>
</comment>
<keyword evidence="8" id="KW-0862">Zinc</keyword>
<keyword evidence="5" id="KW-0507">mRNA processing</keyword>
<dbReference type="GO" id="GO:0006396">
    <property type="term" value="P:RNA processing"/>
    <property type="evidence" value="ECO:0007669"/>
    <property type="project" value="InterPro"/>
</dbReference>
<evidence type="ECO:0000256" key="1">
    <source>
        <dbReference type="ARBA" id="ARBA00004123"/>
    </source>
</evidence>
<keyword evidence="4" id="KW-0690">Ribosome biogenesis</keyword>
<dbReference type="SMART" id="SM00451">
    <property type="entry name" value="ZnF_U1"/>
    <property type="match status" value="1"/>
</dbReference>
<keyword evidence="7" id="KW-0677">Repeat</keyword>
<accession>A0A914HCR0</accession>
<dbReference type="SMART" id="SM00386">
    <property type="entry name" value="HAT"/>
    <property type="match status" value="2"/>
</dbReference>
<evidence type="ECO:0000256" key="10">
    <source>
        <dbReference type="ARBA" id="ARBA00023242"/>
    </source>
</evidence>
<name>A0A914HCR0_GLORO</name>
<dbReference type="Gene3D" id="1.25.40.10">
    <property type="entry name" value="Tetratricopeptide repeat domain"/>
    <property type="match status" value="2"/>
</dbReference>
<feature type="domain" description="C2H2-type" evidence="13">
    <location>
        <begin position="512"/>
        <end position="537"/>
    </location>
</feature>
<evidence type="ECO:0000313" key="16">
    <source>
        <dbReference type="WBParaSite" id="Gr19_v10_g15409.t2"/>
    </source>
</evidence>
<dbReference type="InterPro" id="IPR040025">
    <property type="entry name" value="Znf622/Rei1/Reh1"/>
</dbReference>
<evidence type="ECO:0000256" key="4">
    <source>
        <dbReference type="ARBA" id="ARBA00022517"/>
    </source>
</evidence>
<keyword evidence="3" id="KW-0963">Cytoplasm</keyword>
<dbReference type="Pfam" id="PF23241">
    <property type="entry name" value="HAT_PRP39_C"/>
    <property type="match status" value="1"/>
</dbReference>
<evidence type="ECO:0000313" key="15">
    <source>
        <dbReference type="Proteomes" id="UP000887572"/>
    </source>
</evidence>
<dbReference type="GO" id="GO:0005737">
    <property type="term" value="C:cytoplasm"/>
    <property type="evidence" value="ECO:0007669"/>
    <property type="project" value="UniProtKB-SubCell"/>
</dbReference>
<evidence type="ECO:0000256" key="5">
    <source>
        <dbReference type="ARBA" id="ARBA00022664"/>
    </source>
</evidence>
<feature type="domain" description="C2H2-type" evidence="13">
    <location>
        <begin position="323"/>
        <end position="347"/>
    </location>
</feature>
<keyword evidence="10" id="KW-0539">Nucleus</keyword>
<evidence type="ECO:0000256" key="8">
    <source>
        <dbReference type="ARBA" id="ARBA00022833"/>
    </source>
</evidence>
<protein>
    <submittedName>
        <fullName evidence="16">C2H2-type domain-containing protein</fullName>
    </submittedName>
</protein>
<dbReference type="PANTHER" id="PTHR13182">
    <property type="entry name" value="ZINC FINGER PROTEIN 622"/>
    <property type="match status" value="1"/>
</dbReference>
<evidence type="ECO:0000256" key="2">
    <source>
        <dbReference type="ARBA" id="ARBA00004496"/>
    </source>
</evidence>
<sequence>MTTILIKRPYFHVKPLEREQLRNWYAYLDFEIRTKKKSRILFLFERCMIACANYEEMWIKFANYLLAIDDNAAARSIYKREAGNPDYSGLVAKYERLIQEAATTSRKIASFWALKLARFHTRFRHDRKLAKKVLKEAISKDKDNVQLYLALVDLAYSSSHSRDSEIVAAFDAAIDSKDLSAEERFQFSMRKLEFLEELGNDVGRVTLHIEKHLAFEKSFEIAPSMTIFHGKKMPLHKEIVPQQLVIFPSVVGRTVLPAILIRHKCAGRHQGLAEFKTFLGQNSDVHKFFEQKVVQLATYLESGMATTTATTTTTQRLDPTTGWTCLACQLVFSSGQLQREHYRNEWHLYNMKRQIANLPPVTERDFLDKLQHFAQHQTNDDSRHSIAAATGTASALPTFNLSSSLVCASRRHKEAAEEDGGQMERKNVEDDKLPKVAEEDVSSENDEDGHEANKEDGIPPNECLFCEHKSGNWEANLEHMAIHHGFSIPDFPFCTDTPGLLIYLGFKIGVGLTCIRCQCARFRSLDALRKHMRDSNHCNFRIDCQQEGDVLLEFMDFYDYSEQCDEEATGGGDEAEQQQMTAVLDDEGAFLVLPSGARIGHRSLVRYFRQRFSAGSRPDDWHFQRRQMLLANAKKSDILKQLGGGPASAASCCPLPVLAASLKARARDVSFMKRTVERLALRRQMAANKLFRSRGRDDQQ</sequence>
<keyword evidence="6" id="KW-0479">Metal-binding</keyword>
<proteinExistence type="inferred from homology"/>
<evidence type="ECO:0000259" key="13">
    <source>
        <dbReference type="SMART" id="SM00355"/>
    </source>
</evidence>
<dbReference type="InterPro" id="IPR013087">
    <property type="entry name" value="Znf_C2H2_type"/>
</dbReference>
<feature type="compositionally biased region" description="Basic and acidic residues" evidence="12">
    <location>
        <begin position="422"/>
        <end position="438"/>
    </location>
</feature>
<dbReference type="InterPro" id="IPR041661">
    <property type="entry name" value="ZN622/Rei1/Reh1_Znf-C2H2"/>
</dbReference>
<comment type="similarity">
    <text evidence="11">Belongs to the REI1 family.</text>
</comment>
<dbReference type="InterPro" id="IPR003604">
    <property type="entry name" value="Matrin/U1-like-C_Znf_C2H2"/>
</dbReference>
<evidence type="ECO:0000256" key="6">
    <source>
        <dbReference type="ARBA" id="ARBA00022723"/>
    </source>
</evidence>
<feature type="compositionally biased region" description="Acidic residues" evidence="12">
    <location>
        <begin position="439"/>
        <end position="449"/>
    </location>
</feature>
<dbReference type="SUPFAM" id="SSF48452">
    <property type="entry name" value="TPR-like"/>
    <property type="match status" value="1"/>
</dbReference>
<evidence type="ECO:0000256" key="12">
    <source>
        <dbReference type="SAM" id="MobiDB-lite"/>
    </source>
</evidence>
<keyword evidence="9" id="KW-0508">mRNA splicing</keyword>
<reference evidence="16" key="1">
    <citation type="submission" date="2022-11" db="UniProtKB">
        <authorList>
            <consortium name="WormBaseParasite"/>
        </authorList>
    </citation>
    <scope>IDENTIFICATION</scope>
</reference>
<dbReference type="WBParaSite" id="Gr19_v10_g15409.t2">
    <property type="protein sequence ID" value="Gr19_v10_g15409.t2"/>
    <property type="gene ID" value="Gr19_v10_g15409"/>
</dbReference>
<feature type="domain" description="U1-type" evidence="14">
    <location>
        <begin position="320"/>
        <end position="354"/>
    </location>
</feature>
<dbReference type="SUPFAM" id="SSF57667">
    <property type="entry name" value="beta-beta-alpha zinc fingers"/>
    <property type="match status" value="1"/>
</dbReference>
<dbReference type="AlphaFoldDB" id="A0A914HCR0"/>
<evidence type="ECO:0000256" key="11">
    <source>
        <dbReference type="ARBA" id="ARBA00034126"/>
    </source>
</evidence>
<dbReference type="GO" id="GO:0003676">
    <property type="term" value="F:nucleic acid binding"/>
    <property type="evidence" value="ECO:0007669"/>
    <property type="project" value="InterPro"/>
</dbReference>